<gene>
    <name evidence="1" type="ORF">GCM10009716_09700</name>
</gene>
<evidence type="ECO:0000313" key="2">
    <source>
        <dbReference type="Proteomes" id="UP001501303"/>
    </source>
</evidence>
<dbReference type="EMBL" id="BAAAMJ010000009">
    <property type="protein sequence ID" value="GAA1901931.1"/>
    <property type="molecule type" value="Genomic_DNA"/>
</dbReference>
<keyword evidence="2" id="KW-1185">Reference proteome</keyword>
<proteinExistence type="predicted"/>
<sequence>MSSVSTPDAYAHHALARMVDYFTEEGMPWPRRLWDIGSVLALEELWEAGALAGPQCAVGLGLRLAAA</sequence>
<accession>A0ABN2NU82</accession>
<evidence type="ECO:0000313" key="1">
    <source>
        <dbReference type="EMBL" id="GAA1901931.1"/>
    </source>
</evidence>
<dbReference type="Proteomes" id="UP001501303">
    <property type="component" value="Unassembled WGS sequence"/>
</dbReference>
<reference evidence="1 2" key="1">
    <citation type="journal article" date="2019" name="Int. J. Syst. Evol. Microbiol.">
        <title>The Global Catalogue of Microorganisms (GCM) 10K type strain sequencing project: providing services to taxonomists for standard genome sequencing and annotation.</title>
        <authorList>
            <consortium name="The Broad Institute Genomics Platform"/>
            <consortium name="The Broad Institute Genome Sequencing Center for Infectious Disease"/>
            <person name="Wu L."/>
            <person name="Ma J."/>
        </authorList>
    </citation>
    <scope>NUCLEOTIDE SEQUENCE [LARGE SCALE GENOMIC DNA]</scope>
    <source>
        <strain evidence="1 2">JCM 13581</strain>
    </source>
</reference>
<organism evidence="1 2">
    <name type="scientific">Streptomyces sodiiphilus</name>
    <dbReference type="NCBI Taxonomy" id="226217"/>
    <lineage>
        <taxon>Bacteria</taxon>
        <taxon>Bacillati</taxon>
        <taxon>Actinomycetota</taxon>
        <taxon>Actinomycetes</taxon>
        <taxon>Kitasatosporales</taxon>
        <taxon>Streptomycetaceae</taxon>
        <taxon>Streptomyces</taxon>
    </lineage>
</organism>
<comment type="caution">
    <text evidence="1">The sequence shown here is derived from an EMBL/GenBank/DDBJ whole genome shotgun (WGS) entry which is preliminary data.</text>
</comment>
<protein>
    <recommendedName>
        <fullName evidence="3">Acyl-CoA dehydrogenase</fullName>
    </recommendedName>
</protein>
<name>A0ABN2NU82_9ACTN</name>
<evidence type="ECO:0008006" key="3">
    <source>
        <dbReference type="Google" id="ProtNLM"/>
    </source>
</evidence>